<sequence length="317" mass="35389">MPSYVKFLKDILIKKRKLEDFERVALTKECSALIQNKLPPKLKDPRSFSIPYIVGGFKFTKALCDLGASVSIMPLSIAKKLGLNEIQPTTVSLQLADRTIKYPIGIIKDVLVKVGHLYISVDFIVLEMEEDLEIPLILGQPFLATAGIIIDLEIVDYTDSDFAGCQDDMKSTSGYIFMLAEGAVSWKSVKQKFLTSSTMQAEFVTCYGAATQAIWLKNLISRLCVVDSISRPLKIYNDNRSVVLFTKNNKSTSGSKHLEIKYLKVRDFVKNADIVVEHIDIDTDNMLVDPLTKGLRPTVFSRHVESMGILGSLDVLD</sequence>
<dbReference type="Proteomes" id="UP000694886">
    <property type="component" value="Chromosome 1"/>
</dbReference>
<gene>
    <name evidence="2" type="primary">LOC108661411</name>
</gene>
<dbReference type="AlphaFoldDB" id="A0AB32W672"/>
<dbReference type="KEGG" id="tcc:108661411"/>
<dbReference type="RefSeq" id="XP_017973542.1">
    <property type="nucleotide sequence ID" value="XM_018118053.1"/>
</dbReference>
<reference evidence="2" key="2">
    <citation type="submission" date="2025-08" db="UniProtKB">
        <authorList>
            <consortium name="RefSeq"/>
        </authorList>
    </citation>
    <scope>IDENTIFICATION</scope>
</reference>
<evidence type="ECO:0000313" key="2">
    <source>
        <dbReference type="RefSeq" id="XP_017973542.1"/>
    </source>
</evidence>
<dbReference type="CDD" id="cd00303">
    <property type="entry name" value="retropepsin_like"/>
    <property type="match status" value="1"/>
</dbReference>
<proteinExistence type="predicted"/>
<dbReference type="PANTHER" id="PTHR33067">
    <property type="entry name" value="RNA-DIRECTED DNA POLYMERASE-RELATED"/>
    <property type="match status" value="1"/>
</dbReference>
<dbReference type="PANTHER" id="PTHR33067:SF31">
    <property type="entry name" value="RNA-DIRECTED DNA POLYMERASE"/>
    <property type="match status" value="1"/>
</dbReference>
<reference evidence="1" key="1">
    <citation type="journal article" date="1997" name="Nucleic Acids Res.">
        <title>tRNAscan-SE: a program for improved detection of transfer RNA genes in genomic sequence.</title>
        <authorList>
            <person name="Lowe T.M."/>
            <person name="Eddy S.R."/>
        </authorList>
    </citation>
    <scope>NUCLEOTIDE SEQUENCE [LARGE SCALE GENOMIC DNA]</scope>
    <source>
        <strain evidence="1">r\B97-61/B2</strain>
    </source>
</reference>
<accession>A0AB32W672</accession>
<dbReference type="CDD" id="cd09272">
    <property type="entry name" value="RNase_HI_RT_Ty1"/>
    <property type="match status" value="1"/>
</dbReference>
<protein>
    <submittedName>
        <fullName evidence="2">Uncharacterized protein LOC108661411</fullName>
    </submittedName>
</protein>
<dbReference type="GeneID" id="108661411"/>
<dbReference type="InterPro" id="IPR021109">
    <property type="entry name" value="Peptidase_aspartic_dom_sf"/>
</dbReference>
<dbReference type="Pfam" id="PF13650">
    <property type="entry name" value="Asp_protease_2"/>
    <property type="match status" value="1"/>
</dbReference>
<dbReference type="Gramene" id="Tc01v2_t022050.1">
    <property type="protein sequence ID" value="Tc01v2_p022050.1"/>
    <property type="gene ID" value="Tc01v2_g022050"/>
</dbReference>
<dbReference type="Gene3D" id="2.40.70.10">
    <property type="entry name" value="Acid Proteases"/>
    <property type="match status" value="1"/>
</dbReference>
<name>A0AB32W672_THECC</name>
<dbReference type="SUPFAM" id="SSF50630">
    <property type="entry name" value="Acid proteases"/>
    <property type="match status" value="1"/>
</dbReference>
<organism evidence="1 2">
    <name type="scientific">Theobroma cacao</name>
    <name type="common">Cacao</name>
    <name type="synonym">Cocoa</name>
    <dbReference type="NCBI Taxonomy" id="3641"/>
    <lineage>
        <taxon>Eukaryota</taxon>
        <taxon>Viridiplantae</taxon>
        <taxon>Streptophyta</taxon>
        <taxon>Embryophyta</taxon>
        <taxon>Tracheophyta</taxon>
        <taxon>Spermatophyta</taxon>
        <taxon>Magnoliopsida</taxon>
        <taxon>eudicotyledons</taxon>
        <taxon>Gunneridae</taxon>
        <taxon>Pentapetalae</taxon>
        <taxon>rosids</taxon>
        <taxon>malvids</taxon>
        <taxon>Malvales</taxon>
        <taxon>Malvaceae</taxon>
        <taxon>Byttnerioideae</taxon>
        <taxon>Theobroma</taxon>
    </lineage>
</organism>
<evidence type="ECO:0000313" key="1">
    <source>
        <dbReference type="Proteomes" id="UP000694886"/>
    </source>
</evidence>